<protein>
    <submittedName>
        <fullName evidence="7">ECF RNA polymerase sigma factor SigK</fullName>
    </submittedName>
</protein>
<dbReference type="Pfam" id="PF08281">
    <property type="entry name" value="Sigma70_r4_2"/>
    <property type="match status" value="1"/>
</dbReference>
<dbReference type="Gene3D" id="1.10.10.10">
    <property type="entry name" value="Winged helix-like DNA-binding domain superfamily/Winged helix DNA-binding domain"/>
    <property type="match status" value="1"/>
</dbReference>
<evidence type="ECO:0000256" key="1">
    <source>
        <dbReference type="ARBA" id="ARBA00010641"/>
    </source>
</evidence>
<dbReference type="Pfam" id="PF04542">
    <property type="entry name" value="Sigma70_r2"/>
    <property type="match status" value="1"/>
</dbReference>
<dbReference type="InterPro" id="IPR036388">
    <property type="entry name" value="WH-like_DNA-bd_sf"/>
</dbReference>
<dbReference type="InterPro" id="IPR013249">
    <property type="entry name" value="RNA_pol_sigma70_r4_t2"/>
</dbReference>
<evidence type="ECO:0000313" key="7">
    <source>
        <dbReference type="EMBL" id="CAE6756739.1"/>
    </source>
</evidence>
<dbReference type="InterPro" id="IPR007627">
    <property type="entry name" value="RNA_pol_sigma70_r2"/>
</dbReference>
<keyword evidence="8" id="KW-1185">Reference proteome</keyword>
<dbReference type="InterPro" id="IPR039425">
    <property type="entry name" value="RNA_pol_sigma-70-like"/>
</dbReference>
<keyword evidence="4" id="KW-0804">Transcription</keyword>
<name>A0ABM8RJN9_9BACT</name>
<evidence type="ECO:0000256" key="4">
    <source>
        <dbReference type="ARBA" id="ARBA00023163"/>
    </source>
</evidence>
<dbReference type="Proteomes" id="UP000675880">
    <property type="component" value="Unassembled WGS sequence"/>
</dbReference>
<dbReference type="InterPro" id="IPR013325">
    <property type="entry name" value="RNA_pol_sigma_r2"/>
</dbReference>
<dbReference type="InterPro" id="IPR013324">
    <property type="entry name" value="RNA_pol_sigma_r3/r4-like"/>
</dbReference>
<evidence type="ECO:0000256" key="3">
    <source>
        <dbReference type="ARBA" id="ARBA00023082"/>
    </source>
</evidence>
<keyword evidence="2" id="KW-0805">Transcription regulation</keyword>
<evidence type="ECO:0000256" key="2">
    <source>
        <dbReference type="ARBA" id="ARBA00023015"/>
    </source>
</evidence>
<comment type="caution">
    <text evidence="7">The sequence shown here is derived from an EMBL/GenBank/DDBJ whole genome shotgun (WGS) entry which is preliminary data.</text>
</comment>
<dbReference type="EMBL" id="CAJNBJ010000016">
    <property type="protein sequence ID" value="CAE6756739.1"/>
    <property type="molecule type" value="Genomic_DNA"/>
</dbReference>
<organism evidence="7 8">
    <name type="scientific">Nitrospira defluvii</name>
    <dbReference type="NCBI Taxonomy" id="330214"/>
    <lineage>
        <taxon>Bacteria</taxon>
        <taxon>Pseudomonadati</taxon>
        <taxon>Nitrospirota</taxon>
        <taxon>Nitrospiria</taxon>
        <taxon>Nitrospirales</taxon>
        <taxon>Nitrospiraceae</taxon>
        <taxon>Nitrospira</taxon>
    </lineage>
</organism>
<dbReference type="NCBIfam" id="TIGR02937">
    <property type="entry name" value="sigma70-ECF"/>
    <property type="match status" value="1"/>
</dbReference>
<evidence type="ECO:0000313" key="8">
    <source>
        <dbReference type="Proteomes" id="UP000675880"/>
    </source>
</evidence>
<accession>A0ABM8RJN9</accession>
<dbReference type="CDD" id="cd06171">
    <property type="entry name" value="Sigma70_r4"/>
    <property type="match status" value="1"/>
</dbReference>
<keyword evidence="3" id="KW-0731">Sigma factor</keyword>
<proteinExistence type="inferred from homology"/>
<feature type="domain" description="RNA polymerase sigma factor 70 region 4 type 2" evidence="6">
    <location>
        <begin position="136"/>
        <end position="188"/>
    </location>
</feature>
<evidence type="ECO:0000259" key="6">
    <source>
        <dbReference type="Pfam" id="PF08281"/>
    </source>
</evidence>
<feature type="domain" description="RNA polymerase sigma-70 region 2" evidence="5">
    <location>
        <begin position="36"/>
        <end position="101"/>
    </location>
</feature>
<dbReference type="InterPro" id="IPR014284">
    <property type="entry name" value="RNA_pol_sigma-70_dom"/>
</dbReference>
<evidence type="ECO:0000259" key="5">
    <source>
        <dbReference type="Pfam" id="PF04542"/>
    </source>
</evidence>
<dbReference type="Gene3D" id="1.10.1740.10">
    <property type="match status" value="1"/>
</dbReference>
<gene>
    <name evidence="7" type="ORF">NSPZN2_30441</name>
</gene>
<dbReference type="PANTHER" id="PTHR43133:SF62">
    <property type="entry name" value="RNA POLYMERASE SIGMA FACTOR SIGZ"/>
    <property type="match status" value="1"/>
</dbReference>
<reference evidence="7 8" key="1">
    <citation type="submission" date="2021-02" db="EMBL/GenBank/DDBJ databases">
        <authorList>
            <person name="Han P."/>
        </authorList>
    </citation>
    <scope>NUCLEOTIDE SEQUENCE [LARGE SCALE GENOMIC DNA]</scope>
    <source>
        <strain evidence="7">Candidatus Nitrospira sp. ZN2</strain>
    </source>
</reference>
<dbReference type="PANTHER" id="PTHR43133">
    <property type="entry name" value="RNA POLYMERASE ECF-TYPE SIGMA FACTO"/>
    <property type="match status" value="1"/>
</dbReference>
<comment type="similarity">
    <text evidence="1">Belongs to the sigma-70 factor family. ECF subfamily.</text>
</comment>
<sequence length="201" mass="22273">MCDTQTVANAPSIHEQEWAGLLARIAVGDQSALSELYDASSAKVFGLAMKILGDRAAAEETTLDVYTQVWRRIATYDAKRGTPGSWLMTLAKHRAIDRFRSSYLERGRQVPLDEAAELPGREDTPEQYSAGLERQRLVQDALATLSVEQRQAVALAYYWGLSQSEIADQLKLPLGTVKTRMRLGMIKLREVLAPHGEGLLS</sequence>
<dbReference type="SUPFAM" id="SSF88946">
    <property type="entry name" value="Sigma2 domain of RNA polymerase sigma factors"/>
    <property type="match status" value="1"/>
</dbReference>
<dbReference type="SUPFAM" id="SSF88659">
    <property type="entry name" value="Sigma3 and sigma4 domains of RNA polymerase sigma factors"/>
    <property type="match status" value="1"/>
</dbReference>